<sequence>MSRASSRRCWARTSTNGTEKRPPSARSINGRLPYHNYGCIVTFDWHAFGRYMQDFQCHCTVLGGCPDQFLMYNIGNNNQWGEITCWRNELKTRVIDVINEINIIECIVIRSLN</sequence>
<dbReference type="EMBL" id="HBHP01020358">
    <property type="protein sequence ID" value="CAD9768665.1"/>
    <property type="molecule type" value="Transcribed_RNA"/>
</dbReference>
<reference evidence="2" key="1">
    <citation type="submission" date="2021-01" db="EMBL/GenBank/DDBJ databases">
        <authorList>
            <person name="Corre E."/>
            <person name="Pelletier E."/>
            <person name="Niang G."/>
            <person name="Scheremetjew M."/>
            <person name="Finn R."/>
            <person name="Kale V."/>
            <person name="Holt S."/>
            <person name="Cochrane G."/>
            <person name="Meng A."/>
            <person name="Brown T."/>
            <person name="Cohen L."/>
        </authorList>
    </citation>
    <scope>NUCLEOTIDE SEQUENCE</scope>
    <source>
        <strain evidence="2">CCMP622</strain>
    </source>
</reference>
<gene>
    <name evidence="2" type="ORF">LSP00402_LOCUS12645</name>
</gene>
<evidence type="ECO:0000256" key="1">
    <source>
        <dbReference type="SAM" id="MobiDB-lite"/>
    </source>
</evidence>
<accession>A0A7S2TSR6</accession>
<evidence type="ECO:0000313" key="2">
    <source>
        <dbReference type="EMBL" id="CAD9768665.1"/>
    </source>
</evidence>
<feature type="compositionally biased region" description="Basic residues" evidence="1">
    <location>
        <begin position="1"/>
        <end position="10"/>
    </location>
</feature>
<proteinExistence type="predicted"/>
<organism evidence="2">
    <name type="scientific">Lotharella oceanica</name>
    <dbReference type="NCBI Taxonomy" id="641309"/>
    <lineage>
        <taxon>Eukaryota</taxon>
        <taxon>Sar</taxon>
        <taxon>Rhizaria</taxon>
        <taxon>Cercozoa</taxon>
        <taxon>Chlorarachniophyceae</taxon>
        <taxon>Lotharella</taxon>
    </lineage>
</organism>
<name>A0A7S2TSR6_9EUKA</name>
<dbReference type="AlphaFoldDB" id="A0A7S2TSR6"/>
<feature type="region of interest" description="Disordered" evidence="1">
    <location>
        <begin position="1"/>
        <end position="25"/>
    </location>
</feature>
<protein>
    <submittedName>
        <fullName evidence="2">Uncharacterized protein</fullName>
    </submittedName>
</protein>